<dbReference type="GO" id="GO:0016020">
    <property type="term" value="C:membrane"/>
    <property type="evidence" value="ECO:0007669"/>
    <property type="project" value="UniProtKB-SubCell"/>
</dbReference>
<dbReference type="InterPro" id="IPR006153">
    <property type="entry name" value="Cation/H_exchanger_TM"/>
</dbReference>
<comment type="caution">
    <text evidence="10">The sequence shown here is derived from an EMBL/GenBank/DDBJ whole genome shotgun (WGS) entry which is preliminary data.</text>
</comment>
<dbReference type="PANTHER" id="PTHR16254">
    <property type="entry name" value="POTASSIUM/PROTON ANTIPORTER-RELATED"/>
    <property type="match status" value="1"/>
</dbReference>
<dbReference type="InterPro" id="IPR038770">
    <property type="entry name" value="Na+/solute_symporter_sf"/>
</dbReference>
<keyword evidence="2" id="KW-0813">Transport</keyword>
<proteinExistence type="predicted"/>
<comment type="subcellular location">
    <subcellularLocation>
        <location evidence="1">Membrane</location>
        <topology evidence="1">Multi-pass membrane protein</topology>
    </subcellularLocation>
</comment>
<dbReference type="InterPro" id="IPR045158">
    <property type="entry name" value="KEA4/5/6-like"/>
</dbReference>
<dbReference type="EMBL" id="LXQA010030970">
    <property type="protein sequence ID" value="MCH95885.1"/>
    <property type="molecule type" value="Genomic_DNA"/>
</dbReference>
<reference evidence="10 11" key="1">
    <citation type="journal article" date="2018" name="Front. Plant Sci.">
        <title>Red Clover (Trifolium pratense) and Zigzag Clover (T. medium) - A Picture of Genomic Similarities and Differences.</title>
        <authorList>
            <person name="Dluhosova J."/>
            <person name="Istvanek J."/>
            <person name="Nedelnik J."/>
            <person name="Repkova J."/>
        </authorList>
    </citation>
    <scope>NUCLEOTIDE SEQUENCE [LARGE SCALE GENOMIC DNA]</scope>
    <source>
        <strain evidence="11">cv. 10/8</strain>
        <tissue evidence="10">Leaf</tissue>
    </source>
</reference>
<sequence length="87" mass="9564">MLTLITFLVVLSILSRTCVPWFLKLMISLSSQTNELYQLASVAFCLIVAWCSDKLGLSLELGSFAAGVMISTTDLGQHTLEQVTHFP</sequence>
<accession>A0A392N9S8</accession>
<keyword evidence="11" id="KW-1185">Reference proteome</keyword>
<keyword evidence="7" id="KW-0406">Ion transport</keyword>
<gene>
    <name evidence="10" type="ORF">A2U01_0016867</name>
</gene>
<feature type="domain" description="Cation/H+ exchanger transmembrane" evidence="9">
    <location>
        <begin position="4"/>
        <end position="86"/>
    </location>
</feature>
<organism evidence="10 11">
    <name type="scientific">Trifolium medium</name>
    <dbReference type="NCBI Taxonomy" id="97028"/>
    <lineage>
        <taxon>Eukaryota</taxon>
        <taxon>Viridiplantae</taxon>
        <taxon>Streptophyta</taxon>
        <taxon>Embryophyta</taxon>
        <taxon>Tracheophyta</taxon>
        <taxon>Spermatophyta</taxon>
        <taxon>Magnoliopsida</taxon>
        <taxon>eudicotyledons</taxon>
        <taxon>Gunneridae</taxon>
        <taxon>Pentapetalae</taxon>
        <taxon>rosids</taxon>
        <taxon>fabids</taxon>
        <taxon>Fabales</taxon>
        <taxon>Fabaceae</taxon>
        <taxon>Papilionoideae</taxon>
        <taxon>50 kb inversion clade</taxon>
        <taxon>NPAAA clade</taxon>
        <taxon>Hologalegina</taxon>
        <taxon>IRL clade</taxon>
        <taxon>Trifolieae</taxon>
        <taxon>Trifolium</taxon>
    </lineage>
</organism>
<keyword evidence="3" id="KW-0050">Antiport</keyword>
<evidence type="ECO:0000313" key="11">
    <source>
        <dbReference type="Proteomes" id="UP000265520"/>
    </source>
</evidence>
<keyword evidence="5" id="KW-0732">Signal</keyword>
<evidence type="ECO:0000256" key="1">
    <source>
        <dbReference type="ARBA" id="ARBA00004141"/>
    </source>
</evidence>
<evidence type="ECO:0000256" key="8">
    <source>
        <dbReference type="ARBA" id="ARBA00023136"/>
    </source>
</evidence>
<dbReference type="PANTHER" id="PTHR16254:SF14">
    <property type="entry name" value="TRANSMEMBRANE AND COILED-COIL DOMAIN-CONTAINING PROTEIN 3"/>
    <property type="match status" value="1"/>
</dbReference>
<dbReference type="Proteomes" id="UP000265520">
    <property type="component" value="Unassembled WGS sequence"/>
</dbReference>
<keyword evidence="6" id="KW-1133">Transmembrane helix</keyword>
<evidence type="ECO:0000313" key="10">
    <source>
        <dbReference type="EMBL" id="MCH95885.1"/>
    </source>
</evidence>
<dbReference type="AlphaFoldDB" id="A0A392N9S8"/>
<evidence type="ECO:0000256" key="4">
    <source>
        <dbReference type="ARBA" id="ARBA00022692"/>
    </source>
</evidence>
<evidence type="ECO:0000256" key="5">
    <source>
        <dbReference type="ARBA" id="ARBA00022729"/>
    </source>
</evidence>
<evidence type="ECO:0000259" key="9">
    <source>
        <dbReference type="Pfam" id="PF00999"/>
    </source>
</evidence>
<evidence type="ECO:0000256" key="6">
    <source>
        <dbReference type="ARBA" id="ARBA00022989"/>
    </source>
</evidence>
<keyword evidence="4" id="KW-0812">Transmembrane</keyword>
<protein>
    <submittedName>
        <fullName evidence="10">Potassium efflux antiporter</fullName>
    </submittedName>
</protein>
<dbReference type="GO" id="GO:0015386">
    <property type="term" value="F:potassium:proton antiporter activity"/>
    <property type="evidence" value="ECO:0007669"/>
    <property type="project" value="InterPro"/>
</dbReference>
<evidence type="ECO:0000256" key="7">
    <source>
        <dbReference type="ARBA" id="ARBA00023065"/>
    </source>
</evidence>
<evidence type="ECO:0000256" key="2">
    <source>
        <dbReference type="ARBA" id="ARBA00022448"/>
    </source>
</evidence>
<dbReference type="Pfam" id="PF00999">
    <property type="entry name" value="Na_H_Exchanger"/>
    <property type="match status" value="1"/>
</dbReference>
<name>A0A392N9S8_9FABA</name>
<keyword evidence="8" id="KW-0472">Membrane</keyword>
<dbReference type="Gene3D" id="1.20.1530.20">
    <property type="match status" value="1"/>
</dbReference>
<evidence type="ECO:0000256" key="3">
    <source>
        <dbReference type="ARBA" id="ARBA00022449"/>
    </source>
</evidence>